<comment type="caution">
    <text evidence="2">The sequence shown here is derived from an EMBL/GenBank/DDBJ whole genome shotgun (WGS) entry which is preliminary data.</text>
</comment>
<name>A0ABS8J1G0_9BURK</name>
<keyword evidence="3" id="KW-1185">Reference proteome</keyword>
<evidence type="ECO:0000313" key="2">
    <source>
        <dbReference type="EMBL" id="MCC6073474.1"/>
    </source>
</evidence>
<dbReference type="Pfam" id="PF13946">
    <property type="entry name" value="DUF4214"/>
    <property type="match status" value="1"/>
</dbReference>
<organism evidence="2 3">
    <name type="scientific">Massilia agrisoli</name>
    <dbReference type="NCBI Taxonomy" id="2892444"/>
    <lineage>
        <taxon>Bacteria</taxon>
        <taxon>Pseudomonadati</taxon>
        <taxon>Pseudomonadota</taxon>
        <taxon>Betaproteobacteria</taxon>
        <taxon>Burkholderiales</taxon>
        <taxon>Oxalobacteraceae</taxon>
        <taxon>Telluria group</taxon>
        <taxon>Massilia</taxon>
    </lineage>
</organism>
<reference evidence="2 3" key="1">
    <citation type="submission" date="2021-11" db="EMBL/GenBank/DDBJ databases">
        <authorList>
            <person name="Huq M.A."/>
        </authorList>
    </citation>
    <scope>NUCLEOTIDE SEQUENCE [LARGE SCALE GENOMIC DNA]</scope>
    <source>
        <strain evidence="2 3">MAHUQ-52</strain>
    </source>
</reference>
<dbReference type="InterPro" id="IPR038255">
    <property type="entry name" value="PBS_linker_sf"/>
</dbReference>
<sequence>MATNFEQIQQLYIAMYGRPADVAGRNYWGDKFATDPGAMPTIAQTFSQMPEYAAEFGGKSNTQIVTTFYDNLFGHAPSATQLNNWSAQLSLPGGIGTVISSMITSASAADAAVLQNKVNVAVAFTASLDTAAEVNAYLTEAGRNTAEQFINYVDDNNSVGATTTPFALNLVTSDMMAGINWSAPARVAQQVQDLYVAYFSRAADRGGFDHWTSLLDGNAANPMLQNISGNFAASAEYRAEYSQATNAEKVNAVYQNLFGRDAEAAGRDFWVRALDTGAMTIDNFVTTIATGAQGSDLYAYRAKVDVAKAITAAIDTPTEVQAYASASALAAVTAYIAQVKDVASFNAAINATSINNLVAGFSGQQAAPEMGADSVQLVGVAGFEPTGAIG</sequence>
<dbReference type="RefSeq" id="WP_229434594.1">
    <property type="nucleotide sequence ID" value="NZ_JAJHPV010000022.1"/>
</dbReference>
<evidence type="ECO:0000313" key="3">
    <source>
        <dbReference type="Proteomes" id="UP001198701"/>
    </source>
</evidence>
<protein>
    <submittedName>
        <fullName evidence="2">DUF4214 domain-containing protein</fullName>
    </submittedName>
</protein>
<dbReference type="Proteomes" id="UP001198701">
    <property type="component" value="Unassembled WGS sequence"/>
</dbReference>
<dbReference type="Gene3D" id="1.10.3130.20">
    <property type="entry name" value="Phycobilisome linker domain"/>
    <property type="match status" value="2"/>
</dbReference>
<dbReference type="InterPro" id="IPR025282">
    <property type="entry name" value="DUF4214"/>
</dbReference>
<feature type="domain" description="DUF4214" evidence="1">
    <location>
        <begin position="230"/>
        <end position="287"/>
    </location>
</feature>
<gene>
    <name evidence="2" type="ORF">LMJ30_21305</name>
</gene>
<proteinExistence type="predicted"/>
<dbReference type="EMBL" id="JAJHPV010000022">
    <property type="protein sequence ID" value="MCC6073474.1"/>
    <property type="molecule type" value="Genomic_DNA"/>
</dbReference>
<accession>A0ABS8J1G0</accession>
<evidence type="ECO:0000259" key="1">
    <source>
        <dbReference type="Pfam" id="PF13946"/>
    </source>
</evidence>